<dbReference type="NCBIfam" id="NF043079">
    <property type="entry name" value="MMSYN1_0167"/>
    <property type="match status" value="1"/>
</dbReference>
<sequence>MSNEVIISIKDLVINFKTRANILTAIRNISFDIYDGETLAIVGESGSGKSVMTKTFTNMLEKNGWINSGEIIYYPSQNSLADQNTYFRKPVDLVEFSKISLENNLIKTILKYNRRLIKSLNHQITDFNKMTIANLDAKILQLTTTIKELKAKIDFKASHKLAKIITACEVELDKFTNFKIILTDQEKYDQAIKRLQQKIALAEAEIKKVLRLNLKDRIFLKSNLKILKNYLENNQKIKASHQQRISRYFAKKQFTTPFLEKVQQFNIEMFNGQELATQNFNDLLEQWEPIKSFDFINKKRLAKQITKLRGQTIATIFQDPMTSLNPLLSVGFQISEVIRKHRKLNRAQAKQEAILLLEKVGIKNAKKRYHDIPGMYSGGMRQRVVIAIALACQPKILICDEPTTALDVTIQAQILDLIKELQKEYKFTIIFITHDLGVVATIADRVAVMYAGQIIEYGKVDELFFDSRHPYTWALLSSLPQFGAKGEELYSIPGSPPSLYTKVVGDPFAPRNKYAMKIDYLIEPPMFEVTPSHYAKTWLLDSRAPKVARPKQLKDLDNIIQND</sequence>
<dbReference type="SUPFAM" id="SSF52540">
    <property type="entry name" value="P-loop containing nucleoside triphosphate hydrolases"/>
    <property type="match status" value="2"/>
</dbReference>
<dbReference type="PANTHER" id="PTHR43297:SF2">
    <property type="entry name" value="DIPEPTIDE TRANSPORT ATP-BINDING PROTEIN DPPD"/>
    <property type="match status" value="1"/>
</dbReference>
<dbReference type="PATRIC" id="fig|1276227.3.peg.406"/>
<dbReference type="InterPro" id="IPR050388">
    <property type="entry name" value="ABC_Ni/Peptide_Import"/>
</dbReference>
<dbReference type="InterPro" id="IPR027417">
    <property type="entry name" value="P-loop_NTPase"/>
</dbReference>
<dbReference type="InterPro" id="IPR013563">
    <property type="entry name" value="Oligopep_ABC_C"/>
</dbReference>
<dbReference type="AlphaFoldDB" id="R4UAQ1"/>
<keyword evidence="7" id="KW-0472">Membrane</keyword>
<keyword evidence="5" id="KW-0547">Nucleotide-binding</keyword>
<gene>
    <name evidence="10" type="primary">oppD</name>
    <name evidence="10" type="ORF">SCHRY_v1c04070</name>
</gene>
<evidence type="ECO:0000256" key="4">
    <source>
        <dbReference type="ARBA" id="ARBA00022475"/>
    </source>
</evidence>
<evidence type="ECO:0000256" key="2">
    <source>
        <dbReference type="ARBA" id="ARBA00005417"/>
    </source>
</evidence>
<organism evidence="10 11">
    <name type="scientific">Spiroplasma chrysopicola DF-1</name>
    <dbReference type="NCBI Taxonomy" id="1276227"/>
    <lineage>
        <taxon>Bacteria</taxon>
        <taxon>Bacillati</taxon>
        <taxon>Mycoplasmatota</taxon>
        <taxon>Mollicutes</taxon>
        <taxon>Entomoplasmatales</taxon>
        <taxon>Spiroplasmataceae</taxon>
        <taxon>Spiroplasma</taxon>
    </lineage>
</organism>
<evidence type="ECO:0000256" key="5">
    <source>
        <dbReference type="ARBA" id="ARBA00022741"/>
    </source>
</evidence>
<feature type="coiled-coil region" evidence="8">
    <location>
        <begin position="185"/>
        <end position="212"/>
    </location>
</feature>
<dbReference type="STRING" id="1276227.SCHRY_v1c04070"/>
<keyword evidence="6 10" id="KW-0067">ATP-binding</keyword>
<dbReference type="OrthoDB" id="9779287at2"/>
<dbReference type="HOGENOM" id="CLU_000604_73_5_14"/>
<evidence type="ECO:0000259" key="9">
    <source>
        <dbReference type="PROSITE" id="PS50893"/>
    </source>
</evidence>
<dbReference type="PANTHER" id="PTHR43297">
    <property type="entry name" value="OLIGOPEPTIDE TRANSPORT ATP-BINDING PROTEIN APPD"/>
    <property type="match status" value="1"/>
</dbReference>
<dbReference type="NCBIfam" id="TIGR01727">
    <property type="entry name" value="oligo_HPY"/>
    <property type="match status" value="1"/>
</dbReference>
<keyword evidence="11" id="KW-1185">Reference proteome</keyword>
<dbReference type="CDD" id="cd03257">
    <property type="entry name" value="ABC_NikE_OppD_transporters"/>
    <property type="match status" value="1"/>
</dbReference>
<name>R4UAQ1_9MOLU</name>
<proteinExistence type="inferred from homology"/>
<protein>
    <submittedName>
        <fullName evidence="10">Oligopeptide ABC transporter ATP-binding protein</fullName>
    </submittedName>
</protein>
<dbReference type="KEGG" id="scr:SCHRY_v1c04070"/>
<dbReference type="RefSeq" id="WP_016338814.1">
    <property type="nucleotide sequence ID" value="NC_021280.1"/>
</dbReference>
<evidence type="ECO:0000313" key="10">
    <source>
        <dbReference type="EMBL" id="AGM24989.1"/>
    </source>
</evidence>
<dbReference type="Gene3D" id="3.40.50.300">
    <property type="entry name" value="P-loop containing nucleotide triphosphate hydrolases"/>
    <property type="match status" value="2"/>
</dbReference>
<dbReference type="SMART" id="SM00382">
    <property type="entry name" value="AAA"/>
    <property type="match status" value="1"/>
</dbReference>
<dbReference type="PROSITE" id="PS00211">
    <property type="entry name" value="ABC_TRANSPORTER_1"/>
    <property type="match status" value="1"/>
</dbReference>
<keyword evidence="8" id="KW-0175">Coiled coil</keyword>
<dbReference type="GO" id="GO:0016887">
    <property type="term" value="F:ATP hydrolysis activity"/>
    <property type="evidence" value="ECO:0007669"/>
    <property type="project" value="InterPro"/>
</dbReference>
<evidence type="ECO:0000256" key="1">
    <source>
        <dbReference type="ARBA" id="ARBA00004202"/>
    </source>
</evidence>
<keyword evidence="4" id="KW-1003">Cell membrane</keyword>
<dbReference type="Pfam" id="PF00005">
    <property type="entry name" value="ABC_tran"/>
    <property type="match status" value="2"/>
</dbReference>
<dbReference type="EMBL" id="CP005077">
    <property type="protein sequence ID" value="AGM24989.1"/>
    <property type="molecule type" value="Genomic_DNA"/>
</dbReference>
<dbReference type="InterPro" id="IPR003593">
    <property type="entry name" value="AAA+_ATPase"/>
</dbReference>
<dbReference type="Proteomes" id="UP000013964">
    <property type="component" value="Chromosome"/>
</dbReference>
<keyword evidence="3" id="KW-0813">Transport</keyword>
<dbReference type="InterPro" id="IPR003439">
    <property type="entry name" value="ABC_transporter-like_ATP-bd"/>
</dbReference>
<reference evidence="10 11" key="1">
    <citation type="journal article" date="2013" name="Genome Biol. Evol.">
        <title>Complete genomes of two dipteran-associated spiroplasmas provided insights into the origin, dynamics, and impacts of viral invasion in spiroplasma.</title>
        <authorList>
            <person name="Ku C."/>
            <person name="Lo W.S."/>
            <person name="Chen L.L."/>
            <person name="Kuo C.H."/>
        </authorList>
    </citation>
    <scope>NUCLEOTIDE SEQUENCE [LARGE SCALE GENOMIC DNA]</scope>
    <source>
        <strain evidence="10 11">DF-1</strain>
    </source>
</reference>
<dbReference type="eggNOG" id="COG0444">
    <property type="taxonomic scope" value="Bacteria"/>
</dbReference>
<dbReference type="GO" id="GO:0005886">
    <property type="term" value="C:plasma membrane"/>
    <property type="evidence" value="ECO:0007669"/>
    <property type="project" value="UniProtKB-SubCell"/>
</dbReference>
<comment type="similarity">
    <text evidence="2">Belongs to the ABC transporter superfamily.</text>
</comment>
<dbReference type="Pfam" id="PF08352">
    <property type="entry name" value="oligo_HPY"/>
    <property type="match status" value="1"/>
</dbReference>
<dbReference type="PROSITE" id="PS50893">
    <property type="entry name" value="ABC_TRANSPORTER_2"/>
    <property type="match status" value="1"/>
</dbReference>
<comment type="subcellular location">
    <subcellularLocation>
        <location evidence="1">Cell membrane</location>
        <topology evidence="1">Peripheral membrane protein</topology>
    </subcellularLocation>
</comment>
<dbReference type="GO" id="GO:0015833">
    <property type="term" value="P:peptide transport"/>
    <property type="evidence" value="ECO:0007669"/>
    <property type="project" value="InterPro"/>
</dbReference>
<evidence type="ECO:0000256" key="7">
    <source>
        <dbReference type="ARBA" id="ARBA00023136"/>
    </source>
</evidence>
<feature type="domain" description="ABC transporter" evidence="9">
    <location>
        <begin position="7"/>
        <end position="476"/>
    </location>
</feature>
<dbReference type="InterPro" id="IPR017871">
    <property type="entry name" value="ABC_transporter-like_CS"/>
</dbReference>
<evidence type="ECO:0000256" key="3">
    <source>
        <dbReference type="ARBA" id="ARBA00022448"/>
    </source>
</evidence>
<evidence type="ECO:0000313" key="11">
    <source>
        <dbReference type="Proteomes" id="UP000013964"/>
    </source>
</evidence>
<evidence type="ECO:0000256" key="6">
    <source>
        <dbReference type="ARBA" id="ARBA00022840"/>
    </source>
</evidence>
<evidence type="ECO:0000256" key="8">
    <source>
        <dbReference type="SAM" id="Coils"/>
    </source>
</evidence>
<accession>R4UAQ1</accession>
<dbReference type="eggNOG" id="COG1123">
    <property type="taxonomic scope" value="Bacteria"/>
</dbReference>
<dbReference type="GO" id="GO:0005524">
    <property type="term" value="F:ATP binding"/>
    <property type="evidence" value="ECO:0007669"/>
    <property type="project" value="UniProtKB-KW"/>
</dbReference>